<dbReference type="Proteomes" id="UP001060215">
    <property type="component" value="Chromosome 11"/>
</dbReference>
<sequence>MGSRLLLLLLASETVMQIEATICNAQSISFRGMCFVKRNCEIACEKDGFEAGGCHGIKRQCICTKPCFGGGGGSGSEGGGESGGGGRRRDGSGEGGGDKGGDGGDAPPVHVEE</sequence>
<protein>
    <submittedName>
        <fullName evidence="1">Uncharacterized protein</fullName>
    </submittedName>
</protein>
<comment type="caution">
    <text evidence="1">The sequence shown here is derived from an EMBL/GenBank/DDBJ whole genome shotgun (WGS) entry which is preliminary data.</text>
</comment>
<gene>
    <name evidence="1" type="ORF">LOK49_LG15G02623</name>
</gene>
<organism evidence="1 2">
    <name type="scientific">Camellia lanceoleosa</name>
    <dbReference type="NCBI Taxonomy" id="1840588"/>
    <lineage>
        <taxon>Eukaryota</taxon>
        <taxon>Viridiplantae</taxon>
        <taxon>Streptophyta</taxon>
        <taxon>Embryophyta</taxon>
        <taxon>Tracheophyta</taxon>
        <taxon>Spermatophyta</taxon>
        <taxon>Magnoliopsida</taxon>
        <taxon>eudicotyledons</taxon>
        <taxon>Gunneridae</taxon>
        <taxon>Pentapetalae</taxon>
        <taxon>asterids</taxon>
        <taxon>Ericales</taxon>
        <taxon>Theaceae</taxon>
        <taxon>Camellia</taxon>
    </lineage>
</organism>
<dbReference type="EMBL" id="CM045768">
    <property type="protein sequence ID" value="KAI7982214.1"/>
    <property type="molecule type" value="Genomic_DNA"/>
</dbReference>
<proteinExistence type="predicted"/>
<name>A0ACC0F169_9ERIC</name>
<keyword evidence="2" id="KW-1185">Reference proteome</keyword>
<reference evidence="1 2" key="1">
    <citation type="journal article" date="2022" name="Plant J.">
        <title>Chromosome-level genome of Camellia lanceoleosa provides a valuable resource for understanding genome evolution and self-incompatibility.</title>
        <authorList>
            <person name="Gong W."/>
            <person name="Xiao S."/>
            <person name="Wang L."/>
            <person name="Liao Z."/>
            <person name="Chang Y."/>
            <person name="Mo W."/>
            <person name="Hu G."/>
            <person name="Li W."/>
            <person name="Zhao G."/>
            <person name="Zhu H."/>
            <person name="Hu X."/>
            <person name="Ji K."/>
            <person name="Xiang X."/>
            <person name="Song Q."/>
            <person name="Yuan D."/>
            <person name="Jin S."/>
            <person name="Zhang L."/>
        </authorList>
    </citation>
    <scope>NUCLEOTIDE SEQUENCE [LARGE SCALE GENOMIC DNA]</scope>
    <source>
        <strain evidence="1">SQ_2022a</strain>
    </source>
</reference>
<accession>A0ACC0F169</accession>
<evidence type="ECO:0000313" key="1">
    <source>
        <dbReference type="EMBL" id="KAI7982214.1"/>
    </source>
</evidence>
<evidence type="ECO:0000313" key="2">
    <source>
        <dbReference type="Proteomes" id="UP001060215"/>
    </source>
</evidence>